<gene>
    <name evidence="1" type="ORF">RHMOL_Rhmol10G0046100</name>
</gene>
<organism evidence="1 2">
    <name type="scientific">Rhododendron molle</name>
    <name type="common">Chinese azalea</name>
    <name type="synonym">Azalea mollis</name>
    <dbReference type="NCBI Taxonomy" id="49168"/>
    <lineage>
        <taxon>Eukaryota</taxon>
        <taxon>Viridiplantae</taxon>
        <taxon>Streptophyta</taxon>
        <taxon>Embryophyta</taxon>
        <taxon>Tracheophyta</taxon>
        <taxon>Spermatophyta</taxon>
        <taxon>Magnoliopsida</taxon>
        <taxon>eudicotyledons</taxon>
        <taxon>Gunneridae</taxon>
        <taxon>Pentapetalae</taxon>
        <taxon>asterids</taxon>
        <taxon>Ericales</taxon>
        <taxon>Ericaceae</taxon>
        <taxon>Ericoideae</taxon>
        <taxon>Rhodoreae</taxon>
        <taxon>Rhododendron</taxon>
    </lineage>
</organism>
<keyword evidence="2" id="KW-1185">Reference proteome</keyword>
<evidence type="ECO:0000313" key="1">
    <source>
        <dbReference type="EMBL" id="KAI8533896.1"/>
    </source>
</evidence>
<proteinExistence type="predicted"/>
<name>A0ACC0LZF6_RHOML</name>
<comment type="caution">
    <text evidence="1">The sequence shown here is derived from an EMBL/GenBank/DDBJ whole genome shotgun (WGS) entry which is preliminary data.</text>
</comment>
<dbReference type="EMBL" id="CM046397">
    <property type="protein sequence ID" value="KAI8533896.1"/>
    <property type="molecule type" value="Genomic_DNA"/>
</dbReference>
<accession>A0ACC0LZF6</accession>
<reference evidence="1" key="1">
    <citation type="submission" date="2022-02" db="EMBL/GenBank/DDBJ databases">
        <title>Plant Genome Project.</title>
        <authorList>
            <person name="Zhang R.-G."/>
        </authorList>
    </citation>
    <scope>NUCLEOTIDE SEQUENCE</scope>
    <source>
        <strain evidence="1">AT1</strain>
    </source>
</reference>
<evidence type="ECO:0000313" key="2">
    <source>
        <dbReference type="Proteomes" id="UP001062846"/>
    </source>
</evidence>
<sequence length="246" mass="28568">MKEMDETQGLDWLGEDEISRRRLRQRNRYDRLTPTQKAEKIQKTMQNKKRKRNAQYTSPNIHLGREFSDGQSQKTSPNLPSEDNLMESEMNGVDGSDTKKVSCREYYCYKLQIRDDDPSVLLLSGRLLQQYVVDMYIKLENTRLDYFRQKQSDIRAELYQGIVDGVLAGESRGSMVGKRVVLPGSFVGGPRDMRRRYLDAIALVQRFGKPDLFITMTCNPDWKEIKDSLKQGQLAQDRPDLTARVF</sequence>
<dbReference type="Proteomes" id="UP001062846">
    <property type="component" value="Chromosome 10"/>
</dbReference>
<protein>
    <submittedName>
        <fullName evidence="1">Uncharacterized protein</fullName>
    </submittedName>
</protein>